<dbReference type="InterPro" id="IPR007183">
    <property type="entry name" value="UPF0280"/>
</dbReference>
<dbReference type="SUPFAM" id="SSF143631">
    <property type="entry name" value="ApbE-like"/>
    <property type="match status" value="1"/>
</dbReference>
<dbReference type="KEGG" id="anf:AQPE_2025"/>
<dbReference type="EMBL" id="AP018694">
    <property type="protein sequence ID" value="BBE17866.1"/>
    <property type="molecule type" value="Genomic_DNA"/>
</dbReference>
<reference evidence="1" key="1">
    <citation type="journal article" date="2020" name="Int. J. Syst. Evol. Microbiol.">
        <title>Aquipluma nitroreducens gen. nov. sp. nov., a novel facultatively anaerobic bacterium isolated from a freshwater lake.</title>
        <authorList>
            <person name="Watanabe M."/>
            <person name="Kojima H."/>
            <person name="Fukui M."/>
        </authorList>
    </citation>
    <scope>NUCLEOTIDE SEQUENCE</scope>
    <source>
        <strain evidence="1">MeG22</strain>
    </source>
</reference>
<accession>A0A5K7S8L3</accession>
<protein>
    <submittedName>
        <fullName evidence="1">Uncharacterized protein</fullName>
    </submittedName>
</protein>
<dbReference type="PIRSF" id="PIRSF006421">
    <property type="entry name" value="UCP006421"/>
    <property type="match status" value="1"/>
</dbReference>
<sequence>MIEQRTYRNQFSQQRFRSFVVNYKETDLWIGVDPGSFRDEMQEVALAKVIALRTEMEAYLLNDPVFGRTFEPHAVKPNAPEIVNRMADAARRAEVGPMAAVAGAFSEAVGQHLMQQFSIQEIVVENGGDIFLKINRNLLMSVYAGNSPLSGKIGIEIQASESPLGVCTSAGTVGPSVSLGKTDATMIICRNTALADALATRFGNLVQVPEDVQQVTQQTVPFPEILSAVIICWDKIGIRGQFEMKLLR</sequence>
<name>A0A5K7S8L3_9BACT</name>
<dbReference type="Gene3D" id="3.10.520.10">
    <property type="entry name" value="ApbE-like domains"/>
    <property type="match status" value="1"/>
</dbReference>
<dbReference type="Proteomes" id="UP001193389">
    <property type="component" value="Chromosome"/>
</dbReference>
<dbReference type="RefSeq" id="WP_318350828.1">
    <property type="nucleotide sequence ID" value="NZ_AP018694.1"/>
</dbReference>
<gene>
    <name evidence="1" type="ORF">AQPE_2025</name>
</gene>
<organism evidence="1 2">
    <name type="scientific">Aquipluma nitroreducens</name>
    <dbReference type="NCBI Taxonomy" id="2010828"/>
    <lineage>
        <taxon>Bacteria</taxon>
        <taxon>Pseudomonadati</taxon>
        <taxon>Bacteroidota</taxon>
        <taxon>Bacteroidia</taxon>
        <taxon>Marinilabiliales</taxon>
        <taxon>Prolixibacteraceae</taxon>
        <taxon>Aquipluma</taxon>
    </lineage>
</organism>
<evidence type="ECO:0000313" key="1">
    <source>
        <dbReference type="EMBL" id="BBE17866.1"/>
    </source>
</evidence>
<keyword evidence="2" id="KW-1185">Reference proteome</keyword>
<dbReference type="InterPro" id="IPR003374">
    <property type="entry name" value="ApbE-like_sf"/>
</dbReference>
<proteinExistence type="predicted"/>
<dbReference type="AlphaFoldDB" id="A0A5K7S8L3"/>
<evidence type="ECO:0000313" key="2">
    <source>
        <dbReference type="Proteomes" id="UP001193389"/>
    </source>
</evidence>